<dbReference type="AlphaFoldDB" id="A0A852VUY0"/>
<sequence>MDPLHTGERLAPFVAWLATRIDDESTRRTYRQVAEHFLQFCAADRGEPDTRRQRFVHAHRDRVPPVTTRAALERLAEHDAVVRRTLPVDS</sequence>
<accession>A0A852VUY0</accession>
<reference evidence="1 2" key="1">
    <citation type="submission" date="2020-07" db="EMBL/GenBank/DDBJ databases">
        <title>Sequencing the genomes of 1000 actinobacteria strains.</title>
        <authorList>
            <person name="Klenk H.-P."/>
        </authorList>
    </citation>
    <scope>NUCLEOTIDE SEQUENCE [LARGE SCALE GENOMIC DNA]</scope>
    <source>
        <strain evidence="1 2">DSM 44749</strain>
    </source>
</reference>
<organism evidence="1 2">
    <name type="scientific">Pseudonocardia alni</name>
    <name type="common">Amycolata alni</name>
    <dbReference type="NCBI Taxonomy" id="33907"/>
    <lineage>
        <taxon>Bacteria</taxon>
        <taxon>Bacillati</taxon>
        <taxon>Actinomycetota</taxon>
        <taxon>Actinomycetes</taxon>
        <taxon>Pseudonocardiales</taxon>
        <taxon>Pseudonocardiaceae</taxon>
        <taxon>Pseudonocardia</taxon>
    </lineage>
</organism>
<comment type="caution">
    <text evidence="1">The sequence shown here is derived from an EMBL/GenBank/DDBJ whole genome shotgun (WGS) entry which is preliminary data.</text>
</comment>
<gene>
    <name evidence="1" type="ORF">HDA37_000492</name>
</gene>
<name>A0A852VUY0_PSEA5</name>
<dbReference type="EMBL" id="JACCCZ010000001">
    <property type="protein sequence ID" value="NYG00207.1"/>
    <property type="molecule type" value="Genomic_DNA"/>
</dbReference>
<evidence type="ECO:0000313" key="2">
    <source>
        <dbReference type="Proteomes" id="UP000549695"/>
    </source>
</evidence>
<dbReference type="RefSeq" id="WP_179760073.1">
    <property type="nucleotide sequence ID" value="NZ_BAAAJZ010000011.1"/>
</dbReference>
<dbReference type="GeneID" id="98050318"/>
<proteinExistence type="predicted"/>
<keyword evidence="2" id="KW-1185">Reference proteome</keyword>
<protein>
    <recommendedName>
        <fullName evidence="3">Core-binding (CB) domain-containing protein</fullName>
    </recommendedName>
</protein>
<evidence type="ECO:0000313" key="1">
    <source>
        <dbReference type="EMBL" id="NYG00207.1"/>
    </source>
</evidence>
<evidence type="ECO:0008006" key="3">
    <source>
        <dbReference type="Google" id="ProtNLM"/>
    </source>
</evidence>
<dbReference type="Proteomes" id="UP000549695">
    <property type="component" value="Unassembled WGS sequence"/>
</dbReference>